<dbReference type="EMBL" id="BARS01017757">
    <property type="protein sequence ID" value="GAF87239.1"/>
    <property type="molecule type" value="Genomic_DNA"/>
</dbReference>
<dbReference type="AlphaFoldDB" id="X0T1V4"/>
<evidence type="ECO:0000313" key="1">
    <source>
        <dbReference type="EMBL" id="GAF87239.1"/>
    </source>
</evidence>
<protein>
    <submittedName>
        <fullName evidence="1">Uncharacterized protein</fullName>
    </submittedName>
</protein>
<gene>
    <name evidence="1" type="ORF">S01H1_29001</name>
</gene>
<name>X0T1V4_9ZZZZ</name>
<comment type="caution">
    <text evidence="1">The sequence shown here is derived from an EMBL/GenBank/DDBJ whole genome shotgun (WGS) entry which is preliminary data.</text>
</comment>
<proteinExistence type="predicted"/>
<reference evidence="1" key="1">
    <citation type="journal article" date="2014" name="Front. Microbiol.">
        <title>High frequency of phylogenetically diverse reductive dehalogenase-homologous genes in deep subseafloor sedimentary metagenomes.</title>
        <authorList>
            <person name="Kawai M."/>
            <person name="Futagami T."/>
            <person name="Toyoda A."/>
            <person name="Takaki Y."/>
            <person name="Nishi S."/>
            <person name="Hori S."/>
            <person name="Arai W."/>
            <person name="Tsubouchi T."/>
            <person name="Morono Y."/>
            <person name="Uchiyama I."/>
            <person name="Ito T."/>
            <person name="Fujiyama A."/>
            <person name="Inagaki F."/>
            <person name="Takami H."/>
        </authorList>
    </citation>
    <scope>NUCLEOTIDE SEQUENCE</scope>
    <source>
        <strain evidence="1">Expedition CK06-06</strain>
    </source>
</reference>
<sequence length="119" mass="13774">MGLRIDVTLEQINEETPVIMRFHYLLNTLQFKEWLQTHDYLCEGPLSFEVRGIRIMVPAGADKWDKAGFSYNDEDGLPIFIPLLHEEVTFSIHRDVFRQKEWTINYTDAPAAQNSSGEG</sequence>
<organism evidence="1">
    <name type="scientific">marine sediment metagenome</name>
    <dbReference type="NCBI Taxonomy" id="412755"/>
    <lineage>
        <taxon>unclassified sequences</taxon>
        <taxon>metagenomes</taxon>
        <taxon>ecological metagenomes</taxon>
    </lineage>
</organism>
<accession>X0T1V4</accession>